<dbReference type="RefSeq" id="WP_358279101.1">
    <property type="nucleotide sequence ID" value="NZ_JBEYGJ010000004.1"/>
</dbReference>
<dbReference type="Pfam" id="PF02627">
    <property type="entry name" value="CMD"/>
    <property type="match status" value="1"/>
</dbReference>
<gene>
    <name evidence="2" type="ORF">ACFYM3_17680</name>
</gene>
<name>A0ABW6LHE8_9ACTN</name>
<evidence type="ECO:0000313" key="2">
    <source>
        <dbReference type="EMBL" id="MFE9226429.1"/>
    </source>
</evidence>
<organism evidence="2 3">
    <name type="scientific">Streptomyces massasporeus</name>
    <dbReference type="NCBI Taxonomy" id="67324"/>
    <lineage>
        <taxon>Bacteria</taxon>
        <taxon>Bacillati</taxon>
        <taxon>Actinomycetota</taxon>
        <taxon>Actinomycetes</taxon>
        <taxon>Kitasatosporales</taxon>
        <taxon>Streptomycetaceae</taxon>
        <taxon>Streptomyces</taxon>
    </lineage>
</organism>
<feature type="domain" description="Carboxymuconolactone decarboxylase-like" evidence="1">
    <location>
        <begin position="20"/>
        <end position="97"/>
    </location>
</feature>
<evidence type="ECO:0000313" key="3">
    <source>
        <dbReference type="Proteomes" id="UP001601288"/>
    </source>
</evidence>
<dbReference type="SUPFAM" id="SSF69118">
    <property type="entry name" value="AhpD-like"/>
    <property type="match status" value="1"/>
</dbReference>
<keyword evidence="3" id="KW-1185">Reference proteome</keyword>
<dbReference type="InterPro" id="IPR029032">
    <property type="entry name" value="AhpD-like"/>
</dbReference>
<comment type="caution">
    <text evidence="2">The sequence shown here is derived from an EMBL/GenBank/DDBJ whole genome shotgun (WGS) entry which is preliminary data.</text>
</comment>
<dbReference type="Gene3D" id="1.20.1290.10">
    <property type="entry name" value="AhpD-like"/>
    <property type="match status" value="1"/>
</dbReference>
<dbReference type="InterPro" id="IPR003779">
    <property type="entry name" value="CMD-like"/>
</dbReference>
<protein>
    <submittedName>
        <fullName evidence="2">Carboxymuconolactone decarboxylase family protein</fullName>
    </submittedName>
</protein>
<evidence type="ECO:0000259" key="1">
    <source>
        <dbReference type="Pfam" id="PF02627"/>
    </source>
</evidence>
<dbReference type="Proteomes" id="UP001601288">
    <property type="component" value="Unassembled WGS sequence"/>
</dbReference>
<dbReference type="EMBL" id="JBIAFP010000009">
    <property type="protein sequence ID" value="MFE9226429.1"/>
    <property type="molecule type" value="Genomic_DNA"/>
</dbReference>
<reference evidence="2 3" key="1">
    <citation type="submission" date="2024-10" db="EMBL/GenBank/DDBJ databases">
        <title>The Natural Products Discovery Center: Release of the First 8490 Sequenced Strains for Exploring Actinobacteria Biosynthetic Diversity.</title>
        <authorList>
            <person name="Kalkreuter E."/>
            <person name="Kautsar S.A."/>
            <person name="Yang D."/>
            <person name="Bader C.D."/>
            <person name="Teijaro C.N."/>
            <person name="Fluegel L."/>
            <person name="Davis C.M."/>
            <person name="Simpson J.R."/>
            <person name="Lauterbach L."/>
            <person name="Steele A.D."/>
            <person name="Gui C."/>
            <person name="Meng S."/>
            <person name="Li G."/>
            <person name="Viehrig K."/>
            <person name="Ye F."/>
            <person name="Su P."/>
            <person name="Kiefer A.F."/>
            <person name="Nichols A."/>
            <person name="Cepeda A.J."/>
            <person name="Yan W."/>
            <person name="Fan B."/>
            <person name="Jiang Y."/>
            <person name="Adhikari A."/>
            <person name="Zheng C.-J."/>
            <person name="Schuster L."/>
            <person name="Cowan T.M."/>
            <person name="Smanski M.J."/>
            <person name="Chevrette M.G."/>
            <person name="De Carvalho L.P.S."/>
            <person name="Shen B."/>
        </authorList>
    </citation>
    <scope>NUCLEOTIDE SEQUENCE [LARGE SCALE GENOMIC DNA]</scope>
    <source>
        <strain evidence="2 3">NPDC007066</strain>
    </source>
</reference>
<proteinExistence type="predicted"/>
<accession>A0ABW6LHE8</accession>
<sequence length="125" mass="12549">MTGKTIGTQSAGSGEAETPVFDTLVQMTLNAFERSALDPETYLLTRIAALVAMGASPASYLLNVGAADEIGVPVERIQGTLVAIAPVVGSARVVTAAHGIGEAFGLSLLPGGVPPGEGEQEGAQT</sequence>